<feature type="transmembrane region" description="Helical" evidence="9">
    <location>
        <begin position="283"/>
        <end position="305"/>
    </location>
</feature>
<reference evidence="13" key="4">
    <citation type="submission" date="2021-06" db="EMBL/GenBank/DDBJ databases">
        <authorList>
            <consortium name="NCBI Pathogen Detection Project"/>
        </authorList>
    </citation>
    <scope>NUCLEOTIDE SEQUENCE</scope>
    <source>
        <strain evidence="13">HN1000</strain>
    </source>
</reference>
<proteinExistence type="inferred from homology"/>
<evidence type="ECO:0000313" key="18">
    <source>
        <dbReference type="Proteomes" id="UP000189137"/>
    </source>
</evidence>
<organism evidence="10">
    <name type="scientific">Clostridioides difficile</name>
    <name type="common">Peptoclostridium difficile</name>
    <dbReference type="NCBI Taxonomy" id="1496"/>
    <lineage>
        <taxon>Bacteria</taxon>
        <taxon>Bacillati</taxon>
        <taxon>Bacillota</taxon>
        <taxon>Clostridia</taxon>
        <taxon>Peptostreptococcales</taxon>
        <taxon>Peptostreptococcaceae</taxon>
        <taxon>Clostridioides</taxon>
    </lineage>
</organism>
<dbReference type="GO" id="GO:0016020">
    <property type="term" value="C:membrane"/>
    <property type="evidence" value="ECO:0007669"/>
    <property type="project" value="InterPro"/>
</dbReference>
<evidence type="ECO:0000256" key="6">
    <source>
        <dbReference type="ARBA" id="ARBA00022847"/>
    </source>
</evidence>
<evidence type="ECO:0000313" key="17">
    <source>
        <dbReference type="EMBL" id="VHY10836.1"/>
    </source>
</evidence>
<dbReference type="EMBL" id="LK932525">
    <property type="protein sequence ID" value="CDS88803.1"/>
    <property type="molecule type" value="Genomic_DNA"/>
</dbReference>
<evidence type="ECO:0000256" key="9">
    <source>
        <dbReference type="SAM" id="Phobius"/>
    </source>
</evidence>
<feature type="transmembrane region" description="Helical" evidence="9">
    <location>
        <begin position="194"/>
        <end position="215"/>
    </location>
</feature>
<feature type="transmembrane region" description="Helical" evidence="9">
    <location>
        <begin position="40"/>
        <end position="64"/>
    </location>
</feature>
<reference evidence="14 18" key="2">
    <citation type="submission" date="2017-02" db="EMBL/GenBank/DDBJ databases">
        <authorList>
            <consortium name="Pathogen Informatics"/>
        </authorList>
    </citation>
    <scope>NUCLEOTIDE SEQUENCE [LARGE SCALE GENOMIC DNA]</scope>
    <source>
        <strain evidence="16 19">078GUE027</strain>
        <strain evidence="21">clo34</strain>
        <strain evidence="15">Clo34</strain>
        <strain evidence="17">Tl291</strain>
        <strain evidence="20">tl291</strain>
        <strain evidence="14 18">VRECD0157</strain>
    </source>
</reference>
<dbReference type="EMBL" id="FUPS01000004">
    <property type="protein sequence ID" value="SJS21596.1"/>
    <property type="molecule type" value="Genomic_DNA"/>
</dbReference>
<evidence type="ECO:0000313" key="13">
    <source>
        <dbReference type="EMBL" id="HBH1540887.1"/>
    </source>
</evidence>
<keyword evidence="4" id="KW-0762">Sugar transport</keyword>
<evidence type="ECO:0000256" key="3">
    <source>
        <dbReference type="ARBA" id="ARBA00022475"/>
    </source>
</evidence>
<dbReference type="AlphaFoldDB" id="A0A031WDZ1"/>
<evidence type="ECO:0000313" key="11">
    <source>
        <dbReference type="EMBL" id="CDS89409.1"/>
    </source>
</evidence>
<protein>
    <submittedName>
        <fullName evidence="10 13">2-keto-3-deoxygluconate permease</fullName>
    </submittedName>
</protein>
<dbReference type="EMBL" id="DAEPXK010000003">
    <property type="protein sequence ID" value="HBH1540887.1"/>
    <property type="molecule type" value="Genomic_DNA"/>
</dbReference>
<reference evidence="10" key="1">
    <citation type="submission" date="2014-07" db="EMBL/GenBank/DDBJ databases">
        <authorList>
            <person name="Monot Marc"/>
        </authorList>
    </citation>
    <scope>NUCLEOTIDE SEQUENCE</scope>
    <source>
        <strain evidence="12">7032989</strain>
        <strain evidence="11">7032994</strain>
    </source>
</reference>
<feature type="transmembrane region" description="Helical" evidence="9">
    <location>
        <begin position="161"/>
        <end position="182"/>
    </location>
</feature>
<dbReference type="Proteomes" id="UP000411588">
    <property type="component" value="Unassembled WGS sequence"/>
</dbReference>
<evidence type="ECO:0000256" key="8">
    <source>
        <dbReference type="ARBA" id="ARBA00023136"/>
    </source>
</evidence>
<reference evidence="13" key="3">
    <citation type="journal article" date="2018" name="Genome Biol.">
        <title>SKESA: strategic k-mer extension for scrupulous assemblies.</title>
        <authorList>
            <person name="Souvorov A."/>
            <person name="Agarwala R."/>
            <person name="Lipman D.J."/>
        </authorList>
    </citation>
    <scope>NUCLEOTIDE SEQUENCE</scope>
    <source>
        <strain evidence="13">HN1000</strain>
    </source>
</reference>
<keyword evidence="8 9" id="KW-0472">Membrane</keyword>
<keyword evidence="5 9" id="KW-0812">Transmembrane</keyword>
<feature type="transmembrane region" description="Helical" evidence="9">
    <location>
        <begin position="102"/>
        <end position="122"/>
    </location>
</feature>
<evidence type="ECO:0000313" key="10">
    <source>
        <dbReference type="EMBL" id="CDS88803.1"/>
    </source>
</evidence>
<keyword evidence="6" id="KW-0769">Symport</keyword>
<dbReference type="RefSeq" id="WP_003422586.1">
    <property type="nucleotide sequence ID" value="NZ_AP031492.1"/>
</dbReference>
<evidence type="ECO:0000313" key="19">
    <source>
        <dbReference type="Proteomes" id="UP000346772"/>
    </source>
</evidence>
<accession>A0A031WDZ1</accession>
<dbReference type="GeneID" id="66355403"/>
<dbReference type="GO" id="GO:0015649">
    <property type="term" value="F:2-keto-3-deoxygluconate:proton symporter activity"/>
    <property type="evidence" value="ECO:0007669"/>
    <property type="project" value="InterPro"/>
</dbReference>
<dbReference type="EMBL" id="LK932411">
    <property type="protein sequence ID" value="CDS89409.1"/>
    <property type="molecule type" value="Genomic_DNA"/>
</dbReference>
<feature type="transmembrane region" description="Helical" evidence="9">
    <location>
        <begin position="12"/>
        <end position="34"/>
    </location>
</feature>
<sequence>MIMDFIKKIPAGMMIVPMFIAAFINTFCPDIVQIGSFTTAVFSSVGSATIIGVQLVCLGTQLQFREMPKVLKRGGILLGSKFAIGALIGILIGKLFGMDGVLGLTTLAVISAVTNSNGSIYLSLMTSYGDETDCATMSLLTLNDGPFFTLIALGTSGLANVPLLSLLAAIVPILVGMIIGNFDKKMKEFLEPGCNLLVPFVGFALGSSINLASILKGGLSGVLLGLISVFVGGIFIVFCDKFIGKRPGYAGWAVATTAGNAIAVPAAVALVDPSWQPYVATATTQVAAAVVVTAILVPLITSWWAKKYGCPKFPKQNEDGTITA</sequence>
<evidence type="ECO:0000256" key="1">
    <source>
        <dbReference type="ARBA" id="ARBA00006430"/>
    </source>
</evidence>
<dbReference type="KEGG" id="pdf:CD630DERM_30040"/>
<feature type="transmembrane region" description="Helical" evidence="9">
    <location>
        <begin position="251"/>
        <end position="271"/>
    </location>
</feature>
<dbReference type="Proteomes" id="UP000189137">
    <property type="component" value="Unassembled WGS sequence"/>
</dbReference>
<dbReference type="InterPro" id="IPR004684">
    <property type="entry name" value="2keto-3dGluconate_permease"/>
</dbReference>
<evidence type="ECO:0000313" key="21">
    <source>
        <dbReference type="Proteomes" id="UP000411588"/>
    </source>
</evidence>
<dbReference type="Pfam" id="PF03812">
    <property type="entry name" value="KdgT"/>
    <property type="match status" value="1"/>
</dbReference>
<evidence type="ECO:0000256" key="5">
    <source>
        <dbReference type="ARBA" id="ARBA00022692"/>
    </source>
</evidence>
<dbReference type="Proteomes" id="UP000878956">
    <property type="component" value="Unassembled WGS sequence"/>
</dbReference>
<evidence type="ECO:0000313" key="16">
    <source>
        <dbReference type="EMBL" id="VFD55630.1"/>
    </source>
</evidence>
<keyword evidence="3" id="KW-1003">Cell membrane</keyword>
<dbReference type="EMBL" id="CAAJVP010000010">
    <property type="protein sequence ID" value="VHY10836.1"/>
    <property type="molecule type" value="Genomic_DNA"/>
</dbReference>
<evidence type="ECO:0000313" key="20">
    <source>
        <dbReference type="Proteomes" id="UP000372533"/>
    </source>
</evidence>
<name>A0A031WDZ1_CLODI</name>
<evidence type="ECO:0000256" key="4">
    <source>
        <dbReference type="ARBA" id="ARBA00022597"/>
    </source>
</evidence>
<dbReference type="EMBL" id="LK932849">
    <property type="protein sequence ID" value="CDS94506.1"/>
    <property type="molecule type" value="Genomic_DNA"/>
</dbReference>
<evidence type="ECO:0000313" key="12">
    <source>
        <dbReference type="EMBL" id="CDS94506.1"/>
    </source>
</evidence>
<keyword evidence="7 9" id="KW-1133">Transmembrane helix</keyword>
<feature type="transmembrane region" description="Helical" evidence="9">
    <location>
        <begin position="221"/>
        <end position="239"/>
    </location>
</feature>
<gene>
    <name evidence="10" type="primary">kdgT</name>
    <name evidence="15" type="synonym">kdgT2</name>
    <name evidence="14" type="synonym">kdgT_1</name>
    <name evidence="12" type="ORF">BN1095_20034</name>
    <name evidence="10" type="ORF">BN1096_700166</name>
    <name evidence="11" type="ORF">BN1097_710166</name>
    <name evidence="13" type="ORF">KRM00_000340</name>
    <name evidence="17" type="ORF">SAMEA1402366_02346</name>
    <name evidence="15" type="ORF">SAMEA1402399_00904</name>
    <name evidence="16" type="ORF">SAMEA1710456_03166</name>
    <name evidence="14" type="ORF">SAMEA3375112_01582</name>
</gene>
<keyword evidence="2" id="KW-0813">Transport</keyword>
<dbReference type="OMA" id="TPLATVW"/>
<dbReference type="EMBL" id="CAADAT010000023">
    <property type="protein sequence ID" value="VFD55630.1"/>
    <property type="molecule type" value="Genomic_DNA"/>
</dbReference>
<dbReference type="PATRIC" id="fig|1496.1373.peg.1871"/>
<evidence type="ECO:0000313" key="15">
    <source>
        <dbReference type="EMBL" id="VFD30001.1"/>
    </source>
</evidence>
<dbReference type="Proteomes" id="UP000372533">
    <property type="component" value="Unassembled WGS sequence"/>
</dbReference>
<dbReference type="EMBL" id="CAADAN010000002">
    <property type="protein sequence ID" value="VFD30001.1"/>
    <property type="molecule type" value="Genomic_DNA"/>
</dbReference>
<evidence type="ECO:0000256" key="2">
    <source>
        <dbReference type="ARBA" id="ARBA00022448"/>
    </source>
</evidence>
<feature type="transmembrane region" description="Helical" evidence="9">
    <location>
        <begin position="76"/>
        <end position="96"/>
    </location>
</feature>
<dbReference type="Proteomes" id="UP000346772">
    <property type="component" value="Unassembled WGS sequence"/>
</dbReference>
<evidence type="ECO:0000313" key="14">
    <source>
        <dbReference type="EMBL" id="SJS21596.1"/>
    </source>
</evidence>
<evidence type="ECO:0000256" key="7">
    <source>
        <dbReference type="ARBA" id="ARBA00022989"/>
    </source>
</evidence>
<comment type="similarity">
    <text evidence="1">Belongs to the KdgT transporter family.</text>
</comment>